<keyword evidence="8 9" id="KW-0349">Heme</keyword>
<evidence type="ECO:0000313" key="11">
    <source>
        <dbReference type="EnsemblPlants" id="OGLUM07G13910.1"/>
    </source>
</evidence>
<reference evidence="11" key="1">
    <citation type="submission" date="2015-04" db="UniProtKB">
        <authorList>
            <consortium name="EnsemblPlants"/>
        </authorList>
    </citation>
    <scope>IDENTIFICATION</scope>
</reference>
<evidence type="ECO:0000256" key="5">
    <source>
        <dbReference type="ARBA" id="ARBA00022989"/>
    </source>
</evidence>
<dbReference type="eggNOG" id="KOG0157">
    <property type="taxonomic scope" value="Eukaryota"/>
</dbReference>
<dbReference type="PRINTS" id="PR00385">
    <property type="entry name" value="P450"/>
</dbReference>
<keyword evidence="7 8" id="KW-0408">Iron</keyword>
<evidence type="ECO:0000313" key="12">
    <source>
        <dbReference type="Proteomes" id="UP000026961"/>
    </source>
</evidence>
<dbReference type="STRING" id="40148.A0A0E0AJV6"/>
<dbReference type="SUPFAM" id="SSF48264">
    <property type="entry name" value="Cytochrome P450"/>
    <property type="match status" value="1"/>
</dbReference>
<dbReference type="CDD" id="cd11043">
    <property type="entry name" value="CYP90-like"/>
    <property type="match status" value="1"/>
</dbReference>
<evidence type="ECO:0000256" key="1">
    <source>
        <dbReference type="ARBA" id="ARBA00001971"/>
    </source>
</evidence>
<dbReference type="EnsemblPlants" id="OGLUM07G13910.1">
    <property type="protein sequence ID" value="OGLUM07G13910.1"/>
    <property type="gene ID" value="OGLUM07G13910"/>
</dbReference>
<comment type="similarity">
    <text evidence="2 9">Belongs to the cytochrome P450 family.</text>
</comment>
<dbReference type="PANTHER" id="PTHR24286">
    <property type="entry name" value="CYTOCHROME P450 26"/>
    <property type="match status" value="1"/>
</dbReference>
<evidence type="ECO:0000256" key="8">
    <source>
        <dbReference type="PIRSR" id="PIRSR602401-1"/>
    </source>
</evidence>
<evidence type="ECO:0000256" key="3">
    <source>
        <dbReference type="ARBA" id="ARBA00022692"/>
    </source>
</evidence>
<keyword evidence="9" id="KW-0503">Monooxygenase</keyword>
<keyword evidence="5" id="KW-0472">Membrane</keyword>
<dbReference type="FunFam" id="1.10.630.10:FF:000022">
    <property type="entry name" value="Taxadiene 5-alpha hydroxylase"/>
    <property type="match status" value="1"/>
</dbReference>
<evidence type="ECO:0000256" key="9">
    <source>
        <dbReference type="RuleBase" id="RU000461"/>
    </source>
</evidence>
<protein>
    <recommendedName>
        <fullName evidence="13">Cytochrome P450</fullName>
    </recommendedName>
</protein>
<organism evidence="11">
    <name type="scientific">Oryza glumipatula</name>
    <dbReference type="NCBI Taxonomy" id="40148"/>
    <lineage>
        <taxon>Eukaryota</taxon>
        <taxon>Viridiplantae</taxon>
        <taxon>Streptophyta</taxon>
        <taxon>Embryophyta</taxon>
        <taxon>Tracheophyta</taxon>
        <taxon>Spermatophyta</taxon>
        <taxon>Magnoliopsida</taxon>
        <taxon>Liliopsida</taxon>
        <taxon>Poales</taxon>
        <taxon>Poaceae</taxon>
        <taxon>BOP clade</taxon>
        <taxon>Oryzoideae</taxon>
        <taxon>Oryzeae</taxon>
        <taxon>Oryzinae</taxon>
        <taxon>Oryza</taxon>
    </lineage>
</organism>
<evidence type="ECO:0008006" key="13">
    <source>
        <dbReference type="Google" id="ProtNLM"/>
    </source>
</evidence>
<name>A0A0E0AJV6_9ORYZ</name>
<dbReference type="GO" id="GO:0004497">
    <property type="term" value="F:monooxygenase activity"/>
    <property type="evidence" value="ECO:0007669"/>
    <property type="project" value="UniProtKB-KW"/>
</dbReference>
<keyword evidence="4 8" id="KW-0479">Metal-binding</keyword>
<evidence type="ECO:0000256" key="2">
    <source>
        <dbReference type="ARBA" id="ARBA00010617"/>
    </source>
</evidence>
<dbReference type="PRINTS" id="PR00463">
    <property type="entry name" value="EP450I"/>
</dbReference>
<dbReference type="Pfam" id="PF00067">
    <property type="entry name" value="p450"/>
    <property type="match status" value="1"/>
</dbReference>
<evidence type="ECO:0000256" key="6">
    <source>
        <dbReference type="ARBA" id="ARBA00023002"/>
    </source>
</evidence>
<dbReference type="InterPro" id="IPR001128">
    <property type="entry name" value="Cyt_P450"/>
</dbReference>
<dbReference type="Gene3D" id="1.10.630.10">
    <property type="entry name" value="Cytochrome P450"/>
    <property type="match status" value="1"/>
</dbReference>
<keyword evidence="5" id="KW-1133">Transmembrane helix</keyword>
<evidence type="ECO:0000256" key="7">
    <source>
        <dbReference type="ARBA" id="ARBA00023004"/>
    </source>
</evidence>
<dbReference type="InterPro" id="IPR017972">
    <property type="entry name" value="Cyt_P450_CS"/>
</dbReference>
<dbReference type="PROSITE" id="PS00086">
    <property type="entry name" value="CYTOCHROME_P450"/>
    <property type="match status" value="1"/>
</dbReference>
<dbReference type="InterPro" id="IPR002401">
    <property type="entry name" value="Cyt_P450_E_grp-I"/>
</dbReference>
<dbReference type="GO" id="GO:0020037">
    <property type="term" value="F:heme binding"/>
    <property type="evidence" value="ECO:0007669"/>
    <property type="project" value="InterPro"/>
</dbReference>
<dbReference type="Gramene" id="OGLUM07G13910.1">
    <property type="protein sequence ID" value="OGLUM07G13910.1"/>
    <property type="gene ID" value="OGLUM07G13910"/>
</dbReference>
<dbReference type="HOGENOM" id="CLU_001570_15_5_1"/>
<comment type="cofactor">
    <cofactor evidence="1 8">
        <name>heme</name>
        <dbReference type="ChEBI" id="CHEBI:30413"/>
    </cofactor>
</comment>
<sequence>MAVVSVAVVIALLAAFLTPLAVYLARRASLPPPPPRRNLPPGSLGLPLIGQSLSLLRAMRRNTAERWLQDRIDRYGPVSKLSLFGAPTVLVAGPAANKVVFHHEALAPKQPRSLAAIIGRRNILELVGDDHRRVRGAILQFLRPDMVRRYVGKIDGEVRRHLAARWAGRRTVAVFPLMKTLAFDVIATLLFGLDRGAIREQLADAFDGMHEGLWTVPVDLPFTPFRRGLMASARARRLVEAIVREKAAKLEHGESSPSDDLISFLLSLRDGDTGGGGQLLTEEEIVDNSVLALVAGHDTSAVLLTFMLRHLANDPATLAAMAQGKNSTLPSPDEHAEHEEIARGKRDGGEALTWEDVAKMKLTWRVAQETLRMVPPVLGSFRRAPVDVEFEGYTIPRGWQIFWSPSVTHMDPAIFHEPTKFEPSRFDGTAAAAAYSFVPFGGGPRICPGMELARVETLVTAHYLVRHFRWKLCLGEEKNTFLRDPMPTPHDGLPVELDHIAPLC</sequence>
<dbReference type="AlphaFoldDB" id="A0A0E0AJV6"/>
<evidence type="ECO:0000256" key="4">
    <source>
        <dbReference type="ARBA" id="ARBA00022723"/>
    </source>
</evidence>
<feature type="compositionally biased region" description="Basic and acidic residues" evidence="10">
    <location>
        <begin position="332"/>
        <end position="348"/>
    </location>
</feature>
<evidence type="ECO:0000256" key="10">
    <source>
        <dbReference type="SAM" id="MobiDB-lite"/>
    </source>
</evidence>
<proteinExistence type="inferred from homology"/>
<accession>A0A0E0AJV6</accession>
<keyword evidence="3" id="KW-0812">Transmembrane</keyword>
<reference evidence="11" key="2">
    <citation type="submission" date="2018-05" db="EMBL/GenBank/DDBJ databases">
        <title>OgluRS3 (Oryza glumaepatula Reference Sequence Version 3).</title>
        <authorList>
            <person name="Zhang J."/>
            <person name="Kudrna D."/>
            <person name="Lee S."/>
            <person name="Talag J."/>
            <person name="Welchert J."/>
            <person name="Wing R.A."/>
        </authorList>
    </citation>
    <scope>NUCLEOTIDE SEQUENCE [LARGE SCALE GENOMIC DNA]</scope>
</reference>
<dbReference type="PANTHER" id="PTHR24286:SF217">
    <property type="entry name" value="OS07G0520300 PROTEIN"/>
    <property type="match status" value="1"/>
</dbReference>
<dbReference type="GO" id="GO:0016705">
    <property type="term" value="F:oxidoreductase activity, acting on paired donors, with incorporation or reduction of molecular oxygen"/>
    <property type="evidence" value="ECO:0007669"/>
    <property type="project" value="InterPro"/>
</dbReference>
<dbReference type="GO" id="GO:0016125">
    <property type="term" value="P:sterol metabolic process"/>
    <property type="evidence" value="ECO:0007669"/>
    <property type="project" value="TreeGrafter"/>
</dbReference>
<keyword evidence="12" id="KW-1185">Reference proteome</keyword>
<dbReference type="Proteomes" id="UP000026961">
    <property type="component" value="Chromosome 7"/>
</dbReference>
<feature type="region of interest" description="Disordered" evidence="10">
    <location>
        <begin position="325"/>
        <end position="348"/>
    </location>
</feature>
<feature type="binding site" description="axial binding residue" evidence="8">
    <location>
        <position position="447"/>
    </location>
    <ligand>
        <name>heme</name>
        <dbReference type="ChEBI" id="CHEBI:30413"/>
    </ligand>
    <ligandPart>
        <name>Fe</name>
        <dbReference type="ChEBI" id="CHEBI:18248"/>
    </ligandPart>
</feature>
<keyword evidence="6 9" id="KW-0560">Oxidoreductase</keyword>
<dbReference type="InterPro" id="IPR036396">
    <property type="entry name" value="Cyt_P450_sf"/>
</dbReference>
<dbReference type="GO" id="GO:0005506">
    <property type="term" value="F:iron ion binding"/>
    <property type="evidence" value="ECO:0007669"/>
    <property type="project" value="InterPro"/>
</dbReference>